<dbReference type="InterPro" id="IPR000182">
    <property type="entry name" value="GNAT_dom"/>
</dbReference>
<evidence type="ECO:0000313" key="4">
    <source>
        <dbReference type="EMBL" id="MFC6314953.1"/>
    </source>
</evidence>
<proteinExistence type="predicted"/>
<dbReference type="RefSeq" id="WP_164511032.1">
    <property type="nucleotide sequence ID" value="NZ_JBHSSM010000015.1"/>
</dbReference>
<feature type="domain" description="N-acetyltransferase" evidence="3">
    <location>
        <begin position="5"/>
        <end position="149"/>
    </location>
</feature>
<gene>
    <name evidence="4" type="ORF">ACFQHW_05135</name>
</gene>
<name>A0ABW1UPH3_9LACO</name>
<dbReference type="CDD" id="cd04301">
    <property type="entry name" value="NAT_SF"/>
    <property type="match status" value="1"/>
</dbReference>
<dbReference type="Proteomes" id="UP001596310">
    <property type="component" value="Unassembled WGS sequence"/>
</dbReference>
<dbReference type="PANTHER" id="PTHR43800">
    <property type="entry name" value="PEPTIDYL-LYSINE N-ACETYLTRANSFERASE YJAB"/>
    <property type="match status" value="1"/>
</dbReference>
<keyword evidence="5" id="KW-1185">Reference proteome</keyword>
<reference evidence="5" key="1">
    <citation type="journal article" date="2019" name="Int. J. Syst. Evol. Microbiol.">
        <title>The Global Catalogue of Microorganisms (GCM) 10K type strain sequencing project: providing services to taxonomists for standard genome sequencing and annotation.</title>
        <authorList>
            <consortium name="The Broad Institute Genomics Platform"/>
            <consortium name="The Broad Institute Genome Sequencing Center for Infectious Disease"/>
            <person name="Wu L."/>
            <person name="Ma J."/>
        </authorList>
    </citation>
    <scope>NUCLEOTIDE SEQUENCE [LARGE SCALE GENOMIC DNA]</scope>
    <source>
        <strain evidence="5">CCM 8897</strain>
    </source>
</reference>
<sequence length="149" mass="16983">MINELLVPTMAEITTIADIWLQGNLDAHDFITADYWQENLESVRQQLPEARLFVARETATGPIIGFLGLIDTEIAGLFISSEHRHQGWGQRLIIEAKQAVPQLTLYAYEANTHAINFYLRQNFVISCHQIDQNTGFPEIAMAWRREISA</sequence>
<comment type="caution">
    <text evidence="4">The sequence shown here is derived from an EMBL/GenBank/DDBJ whole genome shotgun (WGS) entry which is preliminary data.</text>
</comment>
<dbReference type="SUPFAM" id="SSF55729">
    <property type="entry name" value="Acyl-CoA N-acyltransferases (Nat)"/>
    <property type="match status" value="1"/>
</dbReference>
<evidence type="ECO:0000256" key="2">
    <source>
        <dbReference type="ARBA" id="ARBA00023315"/>
    </source>
</evidence>
<organism evidence="4 5">
    <name type="scientific">Lapidilactobacillus achengensis</name>
    <dbReference type="NCBI Taxonomy" id="2486000"/>
    <lineage>
        <taxon>Bacteria</taxon>
        <taxon>Bacillati</taxon>
        <taxon>Bacillota</taxon>
        <taxon>Bacilli</taxon>
        <taxon>Lactobacillales</taxon>
        <taxon>Lactobacillaceae</taxon>
        <taxon>Lapidilactobacillus</taxon>
    </lineage>
</organism>
<keyword evidence="2 4" id="KW-0012">Acyltransferase</keyword>
<evidence type="ECO:0000313" key="5">
    <source>
        <dbReference type="Proteomes" id="UP001596310"/>
    </source>
</evidence>
<keyword evidence="1 4" id="KW-0808">Transferase</keyword>
<dbReference type="Gene3D" id="3.40.630.30">
    <property type="match status" value="1"/>
</dbReference>
<dbReference type="PROSITE" id="PS51186">
    <property type="entry name" value="GNAT"/>
    <property type="match status" value="1"/>
</dbReference>
<dbReference type="InterPro" id="IPR016181">
    <property type="entry name" value="Acyl_CoA_acyltransferase"/>
</dbReference>
<protein>
    <submittedName>
        <fullName evidence="4">GNAT family N-acetyltransferase</fullName>
        <ecNumber evidence="4">2.3.1.-</ecNumber>
    </submittedName>
</protein>
<dbReference type="GO" id="GO:0016746">
    <property type="term" value="F:acyltransferase activity"/>
    <property type="evidence" value="ECO:0007669"/>
    <property type="project" value="UniProtKB-KW"/>
</dbReference>
<dbReference type="EMBL" id="JBHSSM010000015">
    <property type="protein sequence ID" value="MFC6314953.1"/>
    <property type="molecule type" value="Genomic_DNA"/>
</dbReference>
<dbReference type="EC" id="2.3.1.-" evidence="4"/>
<dbReference type="Pfam" id="PF13508">
    <property type="entry name" value="Acetyltransf_7"/>
    <property type="match status" value="1"/>
</dbReference>
<dbReference type="PANTHER" id="PTHR43800:SF1">
    <property type="entry name" value="PEPTIDYL-LYSINE N-ACETYLTRANSFERASE YJAB"/>
    <property type="match status" value="1"/>
</dbReference>
<evidence type="ECO:0000256" key="1">
    <source>
        <dbReference type="ARBA" id="ARBA00022679"/>
    </source>
</evidence>
<accession>A0ABW1UPH3</accession>
<evidence type="ECO:0000259" key="3">
    <source>
        <dbReference type="PROSITE" id="PS51186"/>
    </source>
</evidence>